<sequence>ILTYKESPYTNIQSDKTINTPVLKLGLYDDKGRYYKVANEDDPFTIKIDASRAYSGAIWRDMEILESEEGTYICFSNLTKKLSGIIVEIEIQSTKICKTYGKYGEFAPTEHDYDFHIETKGYNKVIQKKPMDLTISFSNKILTIVNQTETGSMDPLIVTTRCDGTYLLYLHILIVHILEIKDFLRVTSSKVLPAHKYRIAAADILYLDKGEWKTGGRTKAIKKLRRYIITSGPSGSMTFNTNLFGTFSASVFLIPPDTIDFAAIFSNFTQRLANSPYALIVNVIVFVIAILVSLLLRRLDIQDKILWEYRLLQDNPVDGKYKYFISVYTGVLSSKQLSSVPCIELKGENGKSRPRILMDGQRKNFIRGTSSNFLLTTNVFLGRLQSVLIWHDNSGPSPRWFLDKIVISDANRNERLSFECTKWLSLHCEDGKIWRRLNIDSCEEVDQSVSHLTAHKLFDDHLWLSMSMRPNFSRFTRVQRLWTLMALLFLSMVTSAMWYNTGPETSGKSISLGPFEMNFKQLYVGVMSSAIAILPSLLIVICFKKRKFKEESSCKPNEKYKEKAENSVIRAVEPGCRLPWWMIFFAYFLVFACILTSATFTFLYSLEWEGAKTLDWLCAFFFGTAQNVFVLEPLKVIIVSFVIALICKRKTRRDVPEIAPTTLFCPRENVQAMKTDTASSLTIKVPNTKNETYEMKTLRKKSQFDSKLENHYKDAFIRVMYIVMLCVICSHNTIFLSYYQNEQFKNSLNMSAKLNNTQEIWKWLENSFLPNIFPITEYNEQARRPYDQRFMYNGYNYRIGPVRMRQVRVKGSCTVPDQISKSVEICSPDYDMVMEEKDNFCRGWVEYDSFCFDENNDIDYSYRYETDLNTMPYYGLFGIYGAGGYSVNLGPKRSLALTYARELIEYDFWIDNKTRAVIIDSVSFNANTRLFSHVKVVFELPATGGVFTSSEIWSSNLYPYVESWDYVVLGVQLLFIAVVFIRLIMLIIQAAKLKKNCCFSIKIWAGVLDVFLSMTAITFYILRIDKTISALEQIINNYNNFISFELVHVFDSIYQFAISSVLFIALMDLLRPFTFNYYIYLMRTSIRIAYPTIVTYMIMLAVPVTAFAILLYFLIGNVDLEFKDLQTSLLTMWRMMLCMVNLHRSNDIQTAEAQIVFGLFMIVVAIILFNMFISILNDTFAEVKEQKSDKFEKFDTELNRHFWRKLKGFVVNVGYRFGVDWSYLLMEEPENEEAAEARMFDILDKIFDDIFSSKYASNNDYETIVSVDACTKLQDVCKYVGKEWVRPPMHHTLTQTPEDLKYT</sequence>
<evidence type="ECO:0000313" key="11">
    <source>
        <dbReference type="EMBL" id="KAJ8312335.1"/>
    </source>
</evidence>
<reference evidence="11 12" key="1">
    <citation type="submission" date="2022-12" db="EMBL/GenBank/DDBJ databases">
        <title>Chromosome-level genome of Tegillarca granosa.</title>
        <authorList>
            <person name="Kim J."/>
        </authorList>
    </citation>
    <scope>NUCLEOTIDE SEQUENCE [LARGE SCALE GENOMIC DNA]</scope>
    <source>
        <strain evidence="11">Teg-2019</strain>
        <tissue evidence="11">Adductor muscle</tissue>
    </source>
</reference>
<feature type="non-terminal residue" evidence="11">
    <location>
        <position position="1"/>
    </location>
</feature>
<dbReference type="InterPro" id="IPR003915">
    <property type="entry name" value="PKD_2"/>
</dbReference>
<dbReference type="Pfam" id="PF08016">
    <property type="entry name" value="PKD_channel"/>
    <property type="match status" value="1"/>
</dbReference>
<evidence type="ECO:0000256" key="9">
    <source>
        <dbReference type="SAM" id="Phobius"/>
    </source>
</evidence>
<name>A0ABQ9F4N7_TEGGR</name>
<dbReference type="Pfam" id="PF20519">
    <property type="entry name" value="Polycystin_dom"/>
    <property type="match status" value="1"/>
</dbReference>
<feature type="domain" description="PLAT" evidence="10">
    <location>
        <begin position="321"/>
        <end position="438"/>
    </location>
</feature>
<organism evidence="11 12">
    <name type="scientific">Tegillarca granosa</name>
    <name type="common">Malaysian cockle</name>
    <name type="synonym">Anadara granosa</name>
    <dbReference type="NCBI Taxonomy" id="220873"/>
    <lineage>
        <taxon>Eukaryota</taxon>
        <taxon>Metazoa</taxon>
        <taxon>Spiralia</taxon>
        <taxon>Lophotrochozoa</taxon>
        <taxon>Mollusca</taxon>
        <taxon>Bivalvia</taxon>
        <taxon>Autobranchia</taxon>
        <taxon>Pteriomorphia</taxon>
        <taxon>Arcoida</taxon>
        <taxon>Arcoidea</taxon>
        <taxon>Arcidae</taxon>
        <taxon>Tegillarca</taxon>
    </lineage>
</organism>
<evidence type="ECO:0000256" key="6">
    <source>
        <dbReference type="ARBA" id="ARBA00023136"/>
    </source>
</evidence>
<dbReference type="PANTHER" id="PTHR10877">
    <property type="entry name" value="POLYCYSTIN FAMILY MEMBER"/>
    <property type="match status" value="1"/>
</dbReference>
<dbReference type="PANTHER" id="PTHR10877:SF150">
    <property type="entry name" value="REJ DOMAIN-CONTAINING PROTEIN"/>
    <property type="match status" value="1"/>
</dbReference>
<dbReference type="EMBL" id="JARBDR010000440">
    <property type="protein sequence ID" value="KAJ8312335.1"/>
    <property type="molecule type" value="Genomic_DNA"/>
</dbReference>
<dbReference type="SUPFAM" id="SSF49723">
    <property type="entry name" value="Lipase/lipooxygenase domain (PLAT/LH2 domain)"/>
    <property type="match status" value="1"/>
</dbReference>
<evidence type="ECO:0000259" key="10">
    <source>
        <dbReference type="PROSITE" id="PS50095"/>
    </source>
</evidence>
<feature type="transmembrane region" description="Helical" evidence="9">
    <location>
        <begin position="481"/>
        <end position="501"/>
    </location>
</feature>
<evidence type="ECO:0000256" key="1">
    <source>
        <dbReference type="ARBA" id="ARBA00004141"/>
    </source>
</evidence>
<proteinExistence type="inferred from homology"/>
<feature type="transmembrane region" description="Helical" evidence="9">
    <location>
        <begin position="715"/>
        <end position="739"/>
    </location>
</feature>
<keyword evidence="6 9" id="KW-0472">Membrane</keyword>
<evidence type="ECO:0000256" key="2">
    <source>
        <dbReference type="ARBA" id="ARBA00007200"/>
    </source>
</evidence>
<dbReference type="Gene3D" id="2.60.60.20">
    <property type="entry name" value="PLAT/LH2 domain"/>
    <property type="match status" value="1"/>
</dbReference>
<feature type="transmembrane region" description="Helical" evidence="9">
    <location>
        <begin position="966"/>
        <end position="991"/>
    </location>
</feature>
<feature type="transmembrane region" description="Helical" evidence="9">
    <location>
        <begin position="1053"/>
        <end position="1081"/>
    </location>
</feature>
<comment type="subcellular location">
    <subcellularLocation>
        <location evidence="1">Membrane</location>
        <topology evidence="1">Multi-pass membrane protein</topology>
    </subcellularLocation>
</comment>
<evidence type="ECO:0000256" key="3">
    <source>
        <dbReference type="ARBA" id="ARBA00022692"/>
    </source>
</evidence>
<evidence type="ECO:0000256" key="5">
    <source>
        <dbReference type="ARBA" id="ARBA00022989"/>
    </source>
</evidence>
<feature type="transmembrane region" description="Helical" evidence="9">
    <location>
        <begin position="521"/>
        <end position="543"/>
    </location>
</feature>
<evidence type="ECO:0000256" key="4">
    <source>
        <dbReference type="ARBA" id="ARBA00022729"/>
    </source>
</evidence>
<comment type="caution">
    <text evidence="8">Lacks conserved residue(s) required for the propagation of feature annotation.</text>
</comment>
<dbReference type="PRINTS" id="PR01433">
    <property type="entry name" value="POLYCYSTIN2"/>
</dbReference>
<evidence type="ECO:0000256" key="8">
    <source>
        <dbReference type="PROSITE-ProRule" id="PRU00152"/>
    </source>
</evidence>
<dbReference type="PROSITE" id="PS50095">
    <property type="entry name" value="PLAT"/>
    <property type="match status" value="1"/>
</dbReference>
<feature type="transmembrane region" description="Helical" evidence="9">
    <location>
        <begin position="1003"/>
        <end position="1022"/>
    </location>
</feature>
<comment type="similarity">
    <text evidence="2">Belongs to the polycystin family.</text>
</comment>
<dbReference type="InterPro" id="IPR013122">
    <property type="entry name" value="PKD1_2_channel"/>
</dbReference>
<feature type="transmembrane region" description="Helical" evidence="9">
    <location>
        <begin position="1155"/>
        <end position="1176"/>
    </location>
</feature>
<dbReference type="Proteomes" id="UP001217089">
    <property type="component" value="Unassembled WGS sequence"/>
</dbReference>
<keyword evidence="3 9" id="KW-0812">Transmembrane</keyword>
<dbReference type="InterPro" id="IPR001024">
    <property type="entry name" value="PLAT/LH2_dom"/>
</dbReference>
<dbReference type="Gene3D" id="1.10.287.70">
    <property type="match status" value="1"/>
</dbReference>
<feature type="transmembrane region" description="Helical" evidence="9">
    <location>
        <begin position="624"/>
        <end position="647"/>
    </location>
</feature>
<accession>A0ABQ9F4N7</accession>
<dbReference type="InterPro" id="IPR051223">
    <property type="entry name" value="Polycystin"/>
</dbReference>
<protein>
    <recommendedName>
        <fullName evidence="10">PLAT domain-containing protein</fullName>
    </recommendedName>
</protein>
<feature type="transmembrane region" description="Helical" evidence="9">
    <location>
        <begin position="1093"/>
        <end position="1115"/>
    </location>
</feature>
<keyword evidence="12" id="KW-1185">Reference proteome</keyword>
<evidence type="ECO:0000256" key="7">
    <source>
        <dbReference type="ARBA" id="ARBA00023180"/>
    </source>
</evidence>
<gene>
    <name evidence="11" type="ORF">KUTeg_009708</name>
</gene>
<comment type="caution">
    <text evidence="11">The sequence shown here is derived from an EMBL/GenBank/DDBJ whole genome shotgun (WGS) entry which is preliminary data.</text>
</comment>
<dbReference type="Pfam" id="PF01477">
    <property type="entry name" value="PLAT"/>
    <property type="match status" value="1"/>
</dbReference>
<feature type="transmembrane region" description="Helical" evidence="9">
    <location>
        <begin position="580"/>
        <end position="604"/>
    </location>
</feature>
<evidence type="ECO:0000313" key="12">
    <source>
        <dbReference type="Proteomes" id="UP001217089"/>
    </source>
</evidence>
<feature type="transmembrane region" description="Helical" evidence="9">
    <location>
        <begin position="277"/>
        <end position="296"/>
    </location>
</feature>
<dbReference type="InterPro" id="IPR046791">
    <property type="entry name" value="Polycystin_dom"/>
</dbReference>
<keyword evidence="5 9" id="KW-1133">Transmembrane helix</keyword>
<keyword evidence="7" id="KW-0325">Glycoprotein</keyword>
<dbReference type="InterPro" id="IPR036392">
    <property type="entry name" value="PLAT/LH2_dom_sf"/>
</dbReference>
<keyword evidence="4" id="KW-0732">Signal</keyword>